<dbReference type="AlphaFoldDB" id="A0AAV9ENF7"/>
<reference evidence="2" key="2">
    <citation type="submission" date="2023-06" db="EMBL/GenBank/DDBJ databases">
        <authorList>
            <person name="Ma L."/>
            <person name="Liu K.-W."/>
            <person name="Li Z."/>
            <person name="Hsiao Y.-Y."/>
            <person name="Qi Y."/>
            <person name="Fu T."/>
            <person name="Tang G."/>
            <person name="Zhang D."/>
            <person name="Sun W.-H."/>
            <person name="Liu D.-K."/>
            <person name="Li Y."/>
            <person name="Chen G.-Z."/>
            <person name="Liu X.-D."/>
            <person name="Liao X.-Y."/>
            <person name="Jiang Y.-T."/>
            <person name="Yu X."/>
            <person name="Hao Y."/>
            <person name="Huang J."/>
            <person name="Zhao X.-W."/>
            <person name="Ke S."/>
            <person name="Chen Y.-Y."/>
            <person name="Wu W.-L."/>
            <person name="Hsu J.-L."/>
            <person name="Lin Y.-F."/>
            <person name="Huang M.-D."/>
            <person name="Li C.-Y."/>
            <person name="Huang L."/>
            <person name="Wang Z.-W."/>
            <person name="Zhao X."/>
            <person name="Zhong W.-Y."/>
            <person name="Peng D.-H."/>
            <person name="Ahmad S."/>
            <person name="Lan S."/>
            <person name="Zhang J.-S."/>
            <person name="Tsai W.-C."/>
            <person name="Van De Peer Y."/>
            <person name="Liu Z.-J."/>
        </authorList>
    </citation>
    <scope>NUCLEOTIDE SEQUENCE</scope>
    <source>
        <strain evidence="2">CP</strain>
        <tissue evidence="2">Leaves</tissue>
    </source>
</reference>
<dbReference type="Proteomes" id="UP001180020">
    <property type="component" value="Unassembled WGS sequence"/>
</dbReference>
<keyword evidence="3" id="KW-1185">Reference proteome</keyword>
<sequence>MSITHKPHAWHSKHRPRKTLLGPPLSRHVETRLGDLYRGSLITQSHIDEMLSEGISGDMEVSTPLLDKLVLHLWWLQPSGDVNTSNWKVLGAEYSGWLWSTPIRMEVEAIKLGVQFARRRGLEREQVRAAEALAKHARWKQDHRLSNALSDDIIKNILNPCGSRCGRDVDRSIVGPSHPTVDVNRTRPSDVMDP</sequence>
<dbReference type="EMBL" id="JAUJYO010000006">
    <property type="protein sequence ID" value="KAK1314474.1"/>
    <property type="molecule type" value="Genomic_DNA"/>
</dbReference>
<evidence type="ECO:0000256" key="1">
    <source>
        <dbReference type="SAM" id="MobiDB-lite"/>
    </source>
</evidence>
<feature type="region of interest" description="Disordered" evidence="1">
    <location>
        <begin position="169"/>
        <end position="194"/>
    </location>
</feature>
<proteinExistence type="predicted"/>
<protein>
    <submittedName>
        <fullName evidence="2">Uncharacterized protein</fullName>
    </submittedName>
</protein>
<evidence type="ECO:0000313" key="2">
    <source>
        <dbReference type="EMBL" id="KAK1314474.1"/>
    </source>
</evidence>
<comment type="caution">
    <text evidence="2">The sequence shown here is derived from an EMBL/GenBank/DDBJ whole genome shotgun (WGS) entry which is preliminary data.</text>
</comment>
<organism evidence="2 3">
    <name type="scientific">Acorus calamus</name>
    <name type="common">Sweet flag</name>
    <dbReference type="NCBI Taxonomy" id="4465"/>
    <lineage>
        <taxon>Eukaryota</taxon>
        <taxon>Viridiplantae</taxon>
        <taxon>Streptophyta</taxon>
        <taxon>Embryophyta</taxon>
        <taxon>Tracheophyta</taxon>
        <taxon>Spermatophyta</taxon>
        <taxon>Magnoliopsida</taxon>
        <taxon>Liliopsida</taxon>
        <taxon>Acoraceae</taxon>
        <taxon>Acorus</taxon>
    </lineage>
</organism>
<feature type="compositionally biased region" description="Basic and acidic residues" evidence="1">
    <location>
        <begin position="184"/>
        <end position="194"/>
    </location>
</feature>
<accession>A0AAV9ENF7</accession>
<feature type="compositionally biased region" description="Basic residues" evidence="1">
    <location>
        <begin position="1"/>
        <end position="18"/>
    </location>
</feature>
<feature type="region of interest" description="Disordered" evidence="1">
    <location>
        <begin position="1"/>
        <end position="23"/>
    </location>
</feature>
<gene>
    <name evidence="2" type="ORF">QJS10_CPA06g00825</name>
</gene>
<reference evidence="2" key="1">
    <citation type="journal article" date="2023" name="Nat. Commun.">
        <title>Diploid and tetraploid genomes of Acorus and the evolution of monocots.</title>
        <authorList>
            <person name="Ma L."/>
            <person name="Liu K.W."/>
            <person name="Li Z."/>
            <person name="Hsiao Y.Y."/>
            <person name="Qi Y."/>
            <person name="Fu T."/>
            <person name="Tang G.D."/>
            <person name="Zhang D."/>
            <person name="Sun W.H."/>
            <person name="Liu D.K."/>
            <person name="Li Y."/>
            <person name="Chen G.Z."/>
            <person name="Liu X.D."/>
            <person name="Liao X.Y."/>
            <person name="Jiang Y.T."/>
            <person name="Yu X."/>
            <person name="Hao Y."/>
            <person name="Huang J."/>
            <person name="Zhao X.W."/>
            <person name="Ke S."/>
            <person name="Chen Y.Y."/>
            <person name="Wu W.L."/>
            <person name="Hsu J.L."/>
            <person name="Lin Y.F."/>
            <person name="Huang M.D."/>
            <person name="Li C.Y."/>
            <person name="Huang L."/>
            <person name="Wang Z.W."/>
            <person name="Zhao X."/>
            <person name="Zhong W.Y."/>
            <person name="Peng D.H."/>
            <person name="Ahmad S."/>
            <person name="Lan S."/>
            <person name="Zhang J.S."/>
            <person name="Tsai W.C."/>
            <person name="Van de Peer Y."/>
            <person name="Liu Z.J."/>
        </authorList>
    </citation>
    <scope>NUCLEOTIDE SEQUENCE</scope>
    <source>
        <strain evidence="2">CP</strain>
    </source>
</reference>
<evidence type="ECO:0000313" key="3">
    <source>
        <dbReference type="Proteomes" id="UP001180020"/>
    </source>
</evidence>
<name>A0AAV9ENF7_ACOCL</name>